<name>A4JQC6_BURVG</name>
<evidence type="ECO:0008006" key="3">
    <source>
        <dbReference type="Google" id="ProtNLM"/>
    </source>
</evidence>
<organism evidence="1 2">
    <name type="scientific">Burkholderia vietnamiensis (strain G4 / LMG 22486)</name>
    <name type="common">Burkholderia cepacia (strain R1808)</name>
    <dbReference type="NCBI Taxonomy" id="269482"/>
    <lineage>
        <taxon>Bacteria</taxon>
        <taxon>Pseudomonadati</taxon>
        <taxon>Pseudomonadota</taxon>
        <taxon>Betaproteobacteria</taxon>
        <taxon>Burkholderiales</taxon>
        <taxon>Burkholderiaceae</taxon>
        <taxon>Burkholderia</taxon>
        <taxon>Burkholderia cepacia complex</taxon>
    </lineage>
</organism>
<dbReference type="AlphaFoldDB" id="A4JQC6"/>
<evidence type="ECO:0000313" key="2">
    <source>
        <dbReference type="Proteomes" id="UP000002287"/>
    </source>
</evidence>
<protein>
    <recommendedName>
        <fullName evidence="3">DUF3331 domain-containing protein</fullName>
    </recommendedName>
</protein>
<dbReference type="HOGENOM" id="CLU_119403_1_0_4"/>
<dbReference type="Pfam" id="PF11811">
    <property type="entry name" value="DUF3331"/>
    <property type="match status" value="1"/>
</dbReference>
<dbReference type="Proteomes" id="UP000002287">
    <property type="component" value="Chromosome 3"/>
</dbReference>
<reference evidence="2" key="1">
    <citation type="submission" date="2007-03" db="EMBL/GenBank/DDBJ databases">
        <title>Complete sequence of chromosome 3 of Burkholderia vietnamiensis G4.</title>
        <authorList>
            <consortium name="US DOE Joint Genome Institute"/>
            <person name="Copeland A."/>
            <person name="Lucas S."/>
            <person name="Lapidus A."/>
            <person name="Barry K."/>
            <person name="Detter J.C."/>
            <person name="Glavina del Rio T."/>
            <person name="Hammon N."/>
            <person name="Israni S."/>
            <person name="Dalin E."/>
            <person name="Tice H."/>
            <person name="Pitluck S."/>
            <person name="Chain P."/>
            <person name="Malfatti S."/>
            <person name="Shin M."/>
            <person name="Vergez L."/>
            <person name="Schmutz J."/>
            <person name="Larimer F."/>
            <person name="Land M."/>
            <person name="Hauser L."/>
            <person name="Kyrpides N."/>
            <person name="Tiedje J."/>
            <person name="Richardson P."/>
        </authorList>
    </citation>
    <scope>NUCLEOTIDE SEQUENCE [LARGE SCALE GENOMIC DNA]</scope>
    <source>
        <strain evidence="2">G4 / LMG 22486</strain>
    </source>
</reference>
<dbReference type="EMBL" id="CP000616">
    <property type="protein sequence ID" value="ABO58479.1"/>
    <property type="molecule type" value="Genomic_DNA"/>
</dbReference>
<accession>A4JQC6</accession>
<dbReference type="InterPro" id="IPR021769">
    <property type="entry name" value="DUF3331"/>
</dbReference>
<dbReference type="KEGG" id="bvi:Bcep1808_5535"/>
<evidence type="ECO:0000313" key="1">
    <source>
        <dbReference type="EMBL" id="ABO58479.1"/>
    </source>
</evidence>
<gene>
    <name evidence="1" type="ordered locus">Bcep1808_5535</name>
</gene>
<proteinExistence type="predicted"/>
<sequence length="171" mass="19069">MTPYSPQERCALRSYDRKVVVFSLTSTGAQSMGYVCQKRDAWAKIVANLDRQNDVDCFTSVGPVVDKDLGGTDRFNTGGSVTYDVVRVVKIVDRPSQGTLLVSWSDARRCVYLEQIWKLRVANKRGRCVLSGREIQIGSTVFMPFCRPRPLNAGAMIIEEAAPKFFHASKA</sequence>